<proteinExistence type="predicted"/>
<dbReference type="EMBL" id="BHZD01000001">
    <property type="protein sequence ID" value="GCD44927.1"/>
    <property type="molecule type" value="Genomic_DNA"/>
</dbReference>
<dbReference type="Proteomes" id="UP000286746">
    <property type="component" value="Unassembled WGS sequence"/>
</dbReference>
<name>A0A401W6F2_STREY</name>
<evidence type="ECO:0000313" key="2">
    <source>
        <dbReference type="Proteomes" id="UP000286746"/>
    </source>
</evidence>
<accession>A0A401W6F2</accession>
<gene>
    <name evidence="1" type="ORF">GKJPGBOP_04646</name>
</gene>
<organism evidence="1 2">
    <name type="scientific">Streptomyces paromomycinus</name>
    <name type="common">Streptomyces rimosus subsp. paromomycinus</name>
    <dbReference type="NCBI Taxonomy" id="92743"/>
    <lineage>
        <taxon>Bacteria</taxon>
        <taxon>Bacillati</taxon>
        <taxon>Actinomycetota</taxon>
        <taxon>Actinomycetes</taxon>
        <taxon>Kitasatosporales</taxon>
        <taxon>Streptomycetaceae</taxon>
        <taxon>Streptomyces</taxon>
    </lineage>
</organism>
<dbReference type="AlphaFoldDB" id="A0A401W6F2"/>
<dbReference type="RefSeq" id="WP_125055656.1">
    <property type="nucleotide sequence ID" value="NZ_BHZD01000001.1"/>
</dbReference>
<keyword evidence="2" id="KW-1185">Reference proteome</keyword>
<sequence length="303" mass="33022">MDFDFTFVVTGATVDDPDAVDALRDTCDALLARAGGTDLLSITWPGDCAVRAALEAASAARAAVPRLRVRRLDRDLVGIHEIAERTGRSRQNVAQWVAGVRKAQGAPFPAAEGTVGRSQAWLWSEVNRWLAAYGLDDGAAHPTREEMAEIDVALAGRVSLTFRFAATTGFQEGRQRVIDELRNRHINRFLGILAGFEGTTDEHGDHVLVVADGREPARGVMERVAQFPHDVVLVTETDQFTVTVLASRGPDRSGRVVPVPGTATVGEWLRQIRDFPHATFAVEGDDRHAEESARIQWQLAIAA</sequence>
<reference evidence="1 2" key="1">
    <citation type="submission" date="2018-11" db="EMBL/GenBank/DDBJ databases">
        <title>Whole genome sequence of Streptomyces paromomycinus NBRC 15454(T).</title>
        <authorList>
            <person name="Komaki H."/>
            <person name="Tamura T."/>
        </authorList>
    </citation>
    <scope>NUCLEOTIDE SEQUENCE [LARGE SCALE GENOMIC DNA]</scope>
    <source>
        <strain evidence="1 2">NBRC 15454</strain>
    </source>
</reference>
<comment type="caution">
    <text evidence="1">The sequence shown here is derived from an EMBL/GenBank/DDBJ whole genome shotgun (WGS) entry which is preliminary data.</text>
</comment>
<evidence type="ECO:0000313" key="1">
    <source>
        <dbReference type="EMBL" id="GCD44927.1"/>
    </source>
</evidence>
<protein>
    <submittedName>
        <fullName evidence="1">Transcriptional regulator</fullName>
    </submittedName>
</protein>